<dbReference type="RefSeq" id="WP_251584904.1">
    <property type="nucleotide sequence ID" value="NZ_JBHTKX010000001.1"/>
</dbReference>
<dbReference type="GO" id="GO:0016787">
    <property type="term" value="F:hydrolase activity"/>
    <property type="evidence" value="ECO:0007669"/>
    <property type="project" value="UniProtKB-KW"/>
</dbReference>
<gene>
    <name evidence="3" type="ORF">ACFQ3J_00415</name>
</gene>
<keyword evidence="4" id="KW-1185">Reference proteome</keyword>
<dbReference type="SMART" id="SM00710">
    <property type="entry name" value="PbH1"/>
    <property type="match status" value="10"/>
</dbReference>
<feature type="domain" description="Right handed beta helix" evidence="2">
    <location>
        <begin position="374"/>
        <end position="474"/>
    </location>
</feature>
<dbReference type="Pfam" id="PF12708">
    <property type="entry name" value="Pect-lyase_RHGA_epim"/>
    <property type="match status" value="1"/>
</dbReference>
<dbReference type="EMBL" id="JBHTKX010000001">
    <property type="protein sequence ID" value="MFD1126637.1"/>
    <property type="molecule type" value="Genomic_DNA"/>
</dbReference>
<name>A0ABW3PMW8_9BACL</name>
<dbReference type="SUPFAM" id="SSF51126">
    <property type="entry name" value="Pectin lyase-like"/>
    <property type="match status" value="2"/>
</dbReference>
<feature type="domain" description="Rhamnogalacturonase A/B/Epimerase-like pectate lyase" evidence="1">
    <location>
        <begin position="112"/>
        <end position="271"/>
    </location>
</feature>
<dbReference type="InterPro" id="IPR051801">
    <property type="entry name" value="GH28_Enzymes"/>
</dbReference>
<dbReference type="InterPro" id="IPR039448">
    <property type="entry name" value="Beta_helix"/>
</dbReference>
<dbReference type="PANTHER" id="PTHR31339:SF9">
    <property type="entry name" value="PLASMIN AND FIBRONECTIN-BINDING PROTEIN A"/>
    <property type="match status" value="1"/>
</dbReference>
<dbReference type="Proteomes" id="UP001597169">
    <property type="component" value="Unassembled WGS sequence"/>
</dbReference>
<dbReference type="Pfam" id="PF13229">
    <property type="entry name" value="Beta_helix"/>
    <property type="match status" value="1"/>
</dbReference>
<comment type="caution">
    <text evidence="3">The sequence shown here is derived from an EMBL/GenBank/DDBJ whole genome shotgun (WGS) entry which is preliminary data.</text>
</comment>
<evidence type="ECO:0000313" key="4">
    <source>
        <dbReference type="Proteomes" id="UP001597169"/>
    </source>
</evidence>
<organism evidence="3 4">
    <name type="scientific">Paenibacillus provencensis</name>
    <dbReference type="NCBI Taxonomy" id="441151"/>
    <lineage>
        <taxon>Bacteria</taxon>
        <taxon>Bacillati</taxon>
        <taxon>Bacillota</taxon>
        <taxon>Bacilli</taxon>
        <taxon>Bacillales</taxon>
        <taxon>Paenibacillaceae</taxon>
        <taxon>Paenibacillus</taxon>
    </lineage>
</organism>
<proteinExistence type="predicted"/>
<sequence length="597" mass="63454">MASPMHKVSSLTSAKLGDTLTNIQNWGNVFYNVQNYGIYADGTDYTNQLQALVNLANSEGRTAIFFPAGEYYIRHINNDENIYYFGDNAKFVGGYEREIVQIGSPPRSDLVFNVKEFGAKGDGITNDTTAIQKAINAASIVGGVVYFPAGVYRARNLDAKSNVTMIASFGSVTLKLPDGVDGQLLGTMGQMSGVVIKNFGIEGIIFDGNKVNSAKVTASSAVAINNCEYVTIRNCVFRNATGYGLAFQAFPGGPINGNQKNLYVENCYFLDNGDGVGGDTHDGLDIKYCEDSVFIKCFASGNVDKGLNIRGVRVTVDSCVSISNGADGFLFQGNHTVTSLLTEMTVSNCYAENNGDSGFYIADGSATATQFTKVNMSNIVAKNNGVYGINIDPGSNKVYAKISNAEIYGNVNHGILVRVPAAGVIISNSSIYGNGGSGIFTGSAKTQISDCQINSNSRYGIEETGTRTVVSGATYVQGNTLGNFLFASNKRYMIGRGVIDYDIGSADGDIIASATTLNLPEGGDAFFITGSTAISTITASRRGRQIMLNFTSSVTINHGTGNIRLNGGNNINALNRHVLTLLCDGSIWYQVSYSANA</sequence>
<protein>
    <submittedName>
        <fullName evidence="3">Glycosyl hydrolase family 28-related protein</fullName>
    </submittedName>
</protein>
<evidence type="ECO:0000259" key="2">
    <source>
        <dbReference type="Pfam" id="PF13229"/>
    </source>
</evidence>
<dbReference type="InterPro" id="IPR012334">
    <property type="entry name" value="Pectin_lyas_fold"/>
</dbReference>
<evidence type="ECO:0000259" key="1">
    <source>
        <dbReference type="Pfam" id="PF12708"/>
    </source>
</evidence>
<accession>A0ABW3PMW8</accession>
<dbReference type="InterPro" id="IPR011050">
    <property type="entry name" value="Pectin_lyase_fold/virulence"/>
</dbReference>
<dbReference type="InterPro" id="IPR006626">
    <property type="entry name" value="PbH1"/>
</dbReference>
<keyword evidence="3" id="KW-0378">Hydrolase</keyword>
<evidence type="ECO:0000313" key="3">
    <source>
        <dbReference type="EMBL" id="MFD1126637.1"/>
    </source>
</evidence>
<dbReference type="InterPro" id="IPR024535">
    <property type="entry name" value="RHGA/B-epi-like_pectate_lyase"/>
</dbReference>
<dbReference type="PANTHER" id="PTHR31339">
    <property type="entry name" value="PECTIN LYASE-RELATED"/>
    <property type="match status" value="1"/>
</dbReference>
<dbReference type="Gene3D" id="2.160.20.10">
    <property type="entry name" value="Single-stranded right-handed beta-helix, Pectin lyase-like"/>
    <property type="match status" value="2"/>
</dbReference>
<reference evidence="4" key="1">
    <citation type="journal article" date="2019" name="Int. J. Syst. Evol. Microbiol.">
        <title>The Global Catalogue of Microorganisms (GCM) 10K type strain sequencing project: providing services to taxonomists for standard genome sequencing and annotation.</title>
        <authorList>
            <consortium name="The Broad Institute Genomics Platform"/>
            <consortium name="The Broad Institute Genome Sequencing Center for Infectious Disease"/>
            <person name="Wu L."/>
            <person name="Ma J."/>
        </authorList>
    </citation>
    <scope>NUCLEOTIDE SEQUENCE [LARGE SCALE GENOMIC DNA]</scope>
    <source>
        <strain evidence="4">CCUG 53519</strain>
    </source>
</reference>